<sequence>MSSQEPQPIHPAPLHDTLGVLFLSVVAGSVLYGLTFFQTWYYYREYPKDRWQLKLLVSVVWLLETVHEAFISHAVYWMLVVQYDHPESLNYVPWSIIVFVNGLLALIVQSFFIYRIYHLGGRRIYLPIFVTALAIGQLVVTMVYTGRAYFYHLYSLSSKVEGWSIAITSSMVLTDLVIAVCMSHLLLSFRTGFQRSDSMIIRMVYFAVTTGLLTSVDSICTLITFLACPNFKSFVYMSFFFALGRIYANSLLATLNARRFILTAESDSCPIGGTLESVRFATYRSSNYGARRASRFTGDYVDVLSLQVLGNKPRKERG</sequence>
<dbReference type="Proteomes" id="UP000814140">
    <property type="component" value="Unassembled WGS sequence"/>
</dbReference>
<reference evidence="1" key="1">
    <citation type="submission" date="2021-03" db="EMBL/GenBank/DDBJ databases">
        <authorList>
            <consortium name="DOE Joint Genome Institute"/>
            <person name="Ahrendt S."/>
            <person name="Looney B.P."/>
            <person name="Miyauchi S."/>
            <person name="Morin E."/>
            <person name="Drula E."/>
            <person name="Courty P.E."/>
            <person name="Chicoki N."/>
            <person name="Fauchery L."/>
            <person name="Kohler A."/>
            <person name="Kuo A."/>
            <person name="Labutti K."/>
            <person name="Pangilinan J."/>
            <person name="Lipzen A."/>
            <person name="Riley R."/>
            <person name="Andreopoulos W."/>
            <person name="He G."/>
            <person name="Johnson J."/>
            <person name="Barry K.W."/>
            <person name="Grigoriev I.V."/>
            <person name="Nagy L."/>
            <person name="Hibbett D."/>
            <person name="Henrissat B."/>
            <person name="Matheny P.B."/>
            <person name="Labbe J."/>
            <person name="Martin F."/>
        </authorList>
    </citation>
    <scope>NUCLEOTIDE SEQUENCE</scope>
    <source>
        <strain evidence="1">HHB10654</strain>
    </source>
</reference>
<gene>
    <name evidence="1" type="ORF">BV25DRAFT_1205103</name>
</gene>
<evidence type="ECO:0000313" key="2">
    <source>
        <dbReference type="Proteomes" id="UP000814140"/>
    </source>
</evidence>
<reference evidence="1" key="2">
    <citation type="journal article" date="2022" name="New Phytol.">
        <title>Evolutionary transition to the ectomycorrhizal habit in the genomes of a hyperdiverse lineage of mushroom-forming fungi.</title>
        <authorList>
            <person name="Looney B."/>
            <person name="Miyauchi S."/>
            <person name="Morin E."/>
            <person name="Drula E."/>
            <person name="Courty P.E."/>
            <person name="Kohler A."/>
            <person name="Kuo A."/>
            <person name="LaButti K."/>
            <person name="Pangilinan J."/>
            <person name="Lipzen A."/>
            <person name="Riley R."/>
            <person name="Andreopoulos W."/>
            <person name="He G."/>
            <person name="Johnson J."/>
            <person name="Nolan M."/>
            <person name="Tritt A."/>
            <person name="Barry K.W."/>
            <person name="Grigoriev I.V."/>
            <person name="Nagy L.G."/>
            <person name="Hibbett D."/>
            <person name="Henrissat B."/>
            <person name="Matheny P.B."/>
            <person name="Labbe J."/>
            <person name="Martin F.M."/>
        </authorList>
    </citation>
    <scope>NUCLEOTIDE SEQUENCE</scope>
    <source>
        <strain evidence="1">HHB10654</strain>
    </source>
</reference>
<accession>A0ACB8SRG8</accession>
<dbReference type="EMBL" id="MU277232">
    <property type="protein sequence ID" value="KAI0058802.1"/>
    <property type="molecule type" value="Genomic_DNA"/>
</dbReference>
<keyword evidence="2" id="KW-1185">Reference proteome</keyword>
<name>A0ACB8SRG8_9AGAM</name>
<evidence type="ECO:0000313" key="1">
    <source>
        <dbReference type="EMBL" id="KAI0058802.1"/>
    </source>
</evidence>
<comment type="caution">
    <text evidence="1">The sequence shown here is derived from an EMBL/GenBank/DDBJ whole genome shotgun (WGS) entry which is preliminary data.</text>
</comment>
<proteinExistence type="predicted"/>
<organism evidence="1 2">
    <name type="scientific">Artomyces pyxidatus</name>
    <dbReference type="NCBI Taxonomy" id="48021"/>
    <lineage>
        <taxon>Eukaryota</taxon>
        <taxon>Fungi</taxon>
        <taxon>Dikarya</taxon>
        <taxon>Basidiomycota</taxon>
        <taxon>Agaricomycotina</taxon>
        <taxon>Agaricomycetes</taxon>
        <taxon>Russulales</taxon>
        <taxon>Auriscalpiaceae</taxon>
        <taxon>Artomyces</taxon>
    </lineage>
</organism>
<protein>
    <submittedName>
        <fullName evidence="1">Uncharacterized protein</fullName>
    </submittedName>
</protein>